<reference evidence="5" key="1">
    <citation type="journal article" date="2006" name="PLoS Biol.">
        <title>Macronuclear genome sequence of the ciliate Tetrahymena thermophila, a model eukaryote.</title>
        <authorList>
            <person name="Eisen J.A."/>
            <person name="Coyne R.S."/>
            <person name="Wu M."/>
            <person name="Wu D."/>
            <person name="Thiagarajan M."/>
            <person name="Wortman J.R."/>
            <person name="Badger J.H."/>
            <person name="Ren Q."/>
            <person name="Amedeo P."/>
            <person name="Jones K.M."/>
            <person name="Tallon L.J."/>
            <person name="Delcher A.L."/>
            <person name="Salzberg S.L."/>
            <person name="Silva J.C."/>
            <person name="Haas B.J."/>
            <person name="Majoros W.H."/>
            <person name="Farzad M."/>
            <person name="Carlton J.M."/>
            <person name="Smith R.K. Jr."/>
            <person name="Garg J."/>
            <person name="Pearlman R.E."/>
            <person name="Karrer K.M."/>
            <person name="Sun L."/>
            <person name="Manning G."/>
            <person name="Elde N.C."/>
            <person name="Turkewitz A.P."/>
            <person name="Asai D.J."/>
            <person name="Wilkes D.E."/>
            <person name="Wang Y."/>
            <person name="Cai H."/>
            <person name="Collins K."/>
            <person name="Stewart B.A."/>
            <person name="Lee S.R."/>
            <person name="Wilamowska K."/>
            <person name="Weinberg Z."/>
            <person name="Ruzzo W.L."/>
            <person name="Wloga D."/>
            <person name="Gaertig J."/>
            <person name="Frankel J."/>
            <person name="Tsao C.-C."/>
            <person name="Gorovsky M.A."/>
            <person name="Keeling P.J."/>
            <person name="Waller R.F."/>
            <person name="Patron N.J."/>
            <person name="Cherry J.M."/>
            <person name="Stover N.A."/>
            <person name="Krieger C.J."/>
            <person name="del Toro C."/>
            <person name="Ryder H.F."/>
            <person name="Williamson S.C."/>
            <person name="Barbeau R.A."/>
            <person name="Hamilton E.P."/>
            <person name="Orias E."/>
        </authorList>
    </citation>
    <scope>NUCLEOTIDE SEQUENCE [LARGE SCALE GENOMIC DNA]</scope>
    <source>
        <strain evidence="5">SB210</strain>
    </source>
</reference>
<dbReference type="GO" id="GO:0009982">
    <property type="term" value="F:pseudouridine synthase activity"/>
    <property type="evidence" value="ECO:0007669"/>
    <property type="project" value="InterPro"/>
</dbReference>
<comment type="similarity">
    <text evidence="1">Belongs to the pseudouridine synthase TruD family.</text>
</comment>
<dbReference type="KEGG" id="tet:TTHERM_00540380"/>
<dbReference type="Gene3D" id="3.30.2350.20">
    <property type="entry name" value="TruD, catalytic domain"/>
    <property type="match status" value="1"/>
</dbReference>
<proteinExistence type="inferred from homology"/>
<dbReference type="InterPro" id="IPR020103">
    <property type="entry name" value="PsdUridine_synth_cat_dom_sf"/>
</dbReference>
<organism evidence="4 5">
    <name type="scientific">Tetrahymena thermophila (strain SB210)</name>
    <dbReference type="NCBI Taxonomy" id="312017"/>
    <lineage>
        <taxon>Eukaryota</taxon>
        <taxon>Sar</taxon>
        <taxon>Alveolata</taxon>
        <taxon>Ciliophora</taxon>
        <taxon>Intramacronucleata</taxon>
        <taxon>Oligohymenophorea</taxon>
        <taxon>Hymenostomatida</taxon>
        <taxon>Tetrahymenina</taxon>
        <taxon>Tetrahymenidae</taxon>
        <taxon>Tetrahymena</taxon>
    </lineage>
</organism>
<dbReference type="GeneID" id="7832555"/>
<dbReference type="GO" id="GO:0001522">
    <property type="term" value="P:pseudouridine synthesis"/>
    <property type="evidence" value="ECO:0007669"/>
    <property type="project" value="InterPro"/>
</dbReference>
<dbReference type="eggNOG" id="KOG2339">
    <property type="taxonomic scope" value="Eukaryota"/>
</dbReference>
<dbReference type="STRING" id="312017.I7MHN1"/>
<dbReference type="Proteomes" id="UP000009168">
    <property type="component" value="Unassembled WGS sequence"/>
</dbReference>
<dbReference type="AlphaFoldDB" id="I7MHN1"/>
<dbReference type="GO" id="GO:0005634">
    <property type="term" value="C:nucleus"/>
    <property type="evidence" value="ECO:0007669"/>
    <property type="project" value="TreeGrafter"/>
</dbReference>
<dbReference type="InParanoid" id="I7MHN1"/>
<dbReference type="EMBL" id="GG662849">
    <property type="protein sequence ID" value="EAR87718.2"/>
    <property type="molecule type" value="Genomic_DNA"/>
</dbReference>
<dbReference type="OrthoDB" id="447290at2759"/>
<name>I7MHN1_TETTS</name>
<gene>
    <name evidence="4" type="ORF">TTHERM_00540380</name>
</gene>
<evidence type="ECO:0000259" key="3">
    <source>
        <dbReference type="PROSITE" id="PS50984"/>
    </source>
</evidence>
<dbReference type="InterPro" id="IPR042214">
    <property type="entry name" value="TruD_catalytic"/>
</dbReference>
<feature type="domain" description="TRUD" evidence="3">
    <location>
        <begin position="149"/>
        <end position="244"/>
    </location>
</feature>
<dbReference type="PANTHER" id="PTHR13326:SF21">
    <property type="entry name" value="PSEUDOURIDYLATE SYNTHASE PUS7L"/>
    <property type="match status" value="1"/>
</dbReference>
<dbReference type="SUPFAM" id="SSF55120">
    <property type="entry name" value="Pseudouridine synthase"/>
    <property type="match status" value="1"/>
</dbReference>
<sequence length="244" mass="28190">MDSSTEGDNAKKSIKVFFTKNKAKRGKIDQKVYNCVLFKNGIDNFTAIQNISKYLRLPPKNINAAGIKEKRGITTHLISIAMSNTSAEILNQRFQNSRWNKMKFQNVKDATSKLRAGDLYGNRFSLAIKLVSYEEQEVIKAVEDLKKLRFINYFGMQRFGTNNSIHTHEIGLLILKRQQEQVFDSIVGQETNDKRVNEAKKAFLKDKTQIRDALRGIPFKYKIERTLLQGYERVDMKNNFLQAI</sequence>
<dbReference type="InterPro" id="IPR001656">
    <property type="entry name" value="PsdUridine_synth_TruD"/>
</dbReference>
<evidence type="ECO:0000313" key="4">
    <source>
        <dbReference type="EMBL" id="EAR87718.2"/>
    </source>
</evidence>
<keyword evidence="5" id="KW-1185">Reference proteome</keyword>
<dbReference type="PANTHER" id="PTHR13326">
    <property type="entry name" value="TRNA PSEUDOURIDINE SYNTHASE D"/>
    <property type="match status" value="1"/>
</dbReference>
<keyword evidence="2" id="KW-0413">Isomerase</keyword>
<dbReference type="RefSeq" id="XP_001007963.2">
    <property type="nucleotide sequence ID" value="XM_001007963.2"/>
</dbReference>
<dbReference type="InterPro" id="IPR011760">
    <property type="entry name" value="PsdUridine_synth_TruD_insert"/>
</dbReference>
<evidence type="ECO:0000256" key="2">
    <source>
        <dbReference type="ARBA" id="ARBA00023235"/>
    </source>
</evidence>
<dbReference type="PROSITE" id="PS50984">
    <property type="entry name" value="TRUD"/>
    <property type="match status" value="1"/>
</dbReference>
<evidence type="ECO:0000313" key="5">
    <source>
        <dbReference type="Proteomes" id="UP000009168"/>
    </source>
</evidence>
<dbReference type="GO" id="GO:0003723">
    <property type="term" value="F:RNA binding"/>
    <property type="evidence" value="ECO:0007669"/>
    <property type="project" value="InterPro"/>
</dbReference>
<dbReference type="Pfam" id="PF01142">
    <property type="entry name" value="TruD"/>
    <property type="match status" value="1"/>
</dbReference>
<accession>I7MHN1</accession>
<protein>
    <submittedName>
        <fullName evidence="4">tRNA pseudouridine synthase D</fullName>
    </submittedName>
</protein>
<evidence type="ECO:0000256" key="1">
    <source>
        <dbReference type="ARBA" id="ARBA00007953"/>
    </source>
</evidence>